<proteinExistence type="predicted"/>
<reference evidence="2" key="1">
    <citation type="submission" date="2022-10" db="EMBL/GenBank/DDBJ databases">
        <title>Description of Fervidibacillus gen. nov. in the family Fervidibacillaceae fam. nov. with two species, Fervidibacillus albus sp. nov., and Fervidibacillus halotolerans sp. nov., isolated from tidal flat sediments.</title>
        <authorList>
            <person name="Kwon K.K."/>
            <person name="Yang S.-H."/>
        </authorList>
    </citation>
    <scope>NUCLEOTIDE SEQUENCE</scope>
    <source>
        <strain evidence="2">JCM 19140</strain>
    </source>
</reference>
<dbReference type="NCBIfam" id="NF005300">
    <property type="entry name" value="PRK06828.1"/>
    <property type="match status" value="1"/>
</dbReference>
<evidence type="ECO:0000259" key="1">
    <source>
        <dbReference type="Pfam" id="PF01425"/>
    </source>
</evidence>
<evidence type="ECO:0000313" key="3">
    <source>
        <dbReference type="Proteomes" id="UP001209318"/>
    </source>
</evidence>
<gene>
    <name evidence="2" type="ORF">OEV98_08060</name>
</gene>
<dbReference type="Pfam" id="PF01425">
    <property type="entry name" value="Amidase"/>
    <property type="match status" value="1"/>
</dbReference>
<feature type="domain" description="Amidase" evidence="1">
    <location>
        <begin position="33"/>
        <end position="466"/>
    </location>
</feature>
<name>A0AAE3LMF0_9BACI</name>
<dbReference type="AlphaFoldDB" id="A0AAE3LMF0"/>
<keyword evidence="3" id="KW-1185">Reference proteome</keyword>
<comment type="caution">
    <text evidence="2">The sequence shown here is derived from an EMBL/GenBank/DDBJ whole genome shotgun (WGS) entry which is preliminary data.</text>
</comment>
<accession>A0AAE3LMF0</accession>
<dbReference type="EMBL" id="JAOUSF010000003">
    <property type="protein sequence ID" value="MCU9613510.1"/>
    <property type="molecule type" value="Genomic_DNA"/>
</dbReference>
<dbReference type="InterPro" id="IPR023631">
    <property type="entry name" value="Amidase_dom"/>
</dbReference>
<evidence type="ECO:0000313" key="2">
    <source>
        <dbReference type="EMBL" id="MCU9613510.1"/>
    </source>
</evidence>
<dbReference type="PANTHER" id="PTHR42678:SF34">
    <property type="entry name" value="OS04G0183300 PROTEIN"/>
    <property type="match status" value="1"/>
</dbReference>
<dbReference type="NCBIfam" id="NF006006">
    <property type="entry name" value="PRK08137.1"/>
    <property type="match status" value="1"/>
</dbReference>
<sequence length="488" mass="52679">MESMNIEPNWLIEATIDEVQEKLESEEITSKQLVMMYLHRIAKLDKQGPNINSILEVNPDALSIAAALDYERKTKGARGPLHGIPVVIKDNIDTGDNMHTSAGSLVLANSYAKEDAFLVKKLREAGAVILGKANLTEWANFIGENMPSGYSSRGGQVKNPYGDAFDIGGSSSGSAAAVATNLAVVAVGTETSGSILSPASQASLVGIKPTVGLISRNGIIPISHTQDTAGPMARTVRDAAILLNVLQGQDTEDAITGTNPLESIDFTNCLKREGLKGKRIGIARTPYYDYLSQSKLAVMENAIAELKQLGAEVIDPVEIPSTKEQWDMNVLIYEFKNDLNAYLKTVDSSLGIRTLADVIRKNEELGETALKYGQKLFLEAEAASGNLTDPTYLESLVKDAYYSREMGIDAVLKNFQLDAVLFPNNYGAMMPAKAGYPSITVPAGYTEEGEPVGITFTASAYSEPLLIELAYSYEQGTKHRIPPVFADN</sequence>
<dbReference type="PANTHER" id="PTHR42678">
    <property type="entry name" value="AMIDASE"/>
    <property type="match status" value="1"/>
</dbReference>
<organism evidence="2 3">
    <name type="scientific">Perspicuibacillus lycopersici</name>
    <dbReference type="NCBI Taxonomy" id="1325689"/>
    <lineage>
        <taxon>Bacteria</taxon>
        <taxon>Bacillati</taxon>
        <taxon>Bacillota</taxon>
        <taxon>Bacilli</taxon>
        <taxon>Bacillales</taxon>
        <taxon>Bacillaceae</taxon>
        <taxon>Perspicuibacillus</taxon>
    </lineage>
</organism>
<dbReference type="Proteomes" id="UP001209318">
    <property type="component" value="Unassembled WGS sequence"/>
</dbReference>
<keyword evidence="2" id="KW-0378">Hydrolase</keyword>
<dbReference type="Gene3D" id="3.90.1300.10">
    <property type="entry name" value="Amidase signature (AS) domain"/>
    <property type="match status" value="1"/>
</dbReference>
<dbReference type="EC" id="3.5.1.4" evidence="2"/>
<dbReference type="GO" id="GO:0004040">
    <property type="term" value="F:amidase activity"/>
    <property type="evidence" value="ECO:0007669"/>
    <property type="project" value="UniProtKB-EC"/>
</dbReference>
<dbReference type="SUPFAM" id="SSF75304">
    <property type="entry name" value="Amidase signature (AS) enzymes"/>
    <property type="match status" value="1"/>
</dbReference>
<protein>
    <submittedName>
        <fullName evidence="2">Amidase</fullName>
        <ecNumber evidence="2">3.5.1.4</ecNumber>
    </submittedName>
</protein>
<dbReference type="InterPro" id="IPR036928">
    <property type="entry name" value="AS_sf"/>
</dbReference>